<evidence type="ECO:0000256" key="1">
    <source>
        <dbReference type="SAM" id="MobiDB-lite"/>
    </source>
</evidence>
<name>A0ABD3MLC7_9STRA</name>
<dbReference type="Gene3D" id="3.40.50.1010">
    <property type="entry name" value="5'-nuclease"/>
    <property type="match status" value="1"/>
</dbReference>
<dbReference type="PANTHER" id="PTHR11081:SF59">
    <property type="entry name" value="FI23547P1"/>
    <property type="match status" value="1"/>
</dbReference>
<evidence type="ECO:0000313" key="4">
    <source>
        <dbReference type="Proteomes" id="UP001530315"/>
    </source>
</evidence>
<keyword evidence="4" id="KW-1185">Reference proteome</keyword>
<protein>
    <recommendedName>
        <fullName evidence="2">XPG-I domain-containing protein</fullName>
    </recommendedName>
</protein>
<feature type="compositionally biased region" description="Acidic residues" evidence="1">
    <location>
        <begin position="103"/>
        <end position="112"/>
    </location>
</feature>
<proteinExistence type="predicted"/>
<dbReference type="InterPro" id="IPR041012">
    <property type="entry name" value="GEN_chromo"/>
</dbReference>
<dbReference type="SUPFAM" id="SSF88723">
    <property type="entry name" value="PIN domain-like"/>
    <property type="match status" value="1"/>
</dbReference>
<dbReference type="InterPro" id="IPR006086">
    <property type="entry name" value="XPG-I_dom"/>
</dbReference>
<feature type="compositionally biased region" description="Basic and acidic residues" evidence="1">
    <location>
        <begin position="518"/>
        <end position="531"/>
    </location>
</feature>
<dbReference type="PANTHER" id="PTHR11081">
    <property type="entry name" value="FLAP ENDONUCLEASE FAMILY MEMBER"/>
    <property type="match status" value="1"/>
</dbReference>
<dbReference type="Pfam" id="PF18704">
    <property type="entry name" value="Chromo_2"/>
    <property type="match status" value="1"/>
</dbReference>
<reference evidence="3 4" key="1">
    <citation type="submission" date="2024-10" db="EMBL/GenBank/DDBJ databases">
        <title>Updated reference genomes for cyclostephanoid diatoms.</title>
        <authorList>
            <person name="Roberts W.R."/>
            <person name="Alverson A.J."/>
        </authorList>
    </citation>
    <scope>NUCLEOTIDE SEQUENCE [LARGE SCALE GENOMIC DNA]</scope>
    <source>
        <strain evidence="3 4">AJA276-08</strain>
    </source>
</reference>
<feature type="region of interest" description="Disordered" evidence="1">
    <location>
        <begin position="98"/>
        <end position="121"/>
    </location>
</feature>
<organism evidence="3 4">
    <name type="scientific">Stephanodiscus triporus</name>
    <dbReference type="NCBI Taxonomy" id="2934178"/>
    <lineage>
        <taxon>Eukaryota</taxon>
        <taxon>Sar</taxon>
        <taxon>Stramenopiles</taxon>
        <taxon>Ochrophyta</taxon>
        <taxon>Bacillariophyta</taxon>
        <taxon>Coscinodiscophyceae</taxon>
        <taxon>Thalassiosirophycidae</taxon>
        <taxon>Stephanodiscales</taxon>
        <taxon>Stephanodiscaceae</taxon>
        <taxon>Stephanodiscus</taxon>
    </lineage>
</organism>
<sequence length="760" mass="84455">MTVSSLWTALDEAGCGTPVSSSDFVDLAARHGDDRLGGRWRAILAVDLSIWICEGMKSSALSTFHSDPACHLVYQRATKLLGNGIGLVFVAEGRRRDLRSGSEGEEEEEEEDAGRTTHEFDRRRRRSGSRFWDASDRCEAMLRALGVPVVRAEAEGEALCALLDSSGLVDGVVSNDGDCLLYGARRVYANFTSENLEERRVVRYDADRLSALVVSSENGDGNGYGGTRRIDLRREDLIAFGMICGSDVCGGGIPHCGHRKAVRFIDACRRTKRGSDDRTCLDEVLSWSDAVAAAPAKPMGEICLDCDDDGPCTVPSRFCSLCLHSGDKLRHEKHGCAECGTGPGECCIVVTSDERFLRSLKEKAMVSSSTLAPRHVVNQYFSPNGNIVPSLLKSLTSKPYAVSPNPVTLFTTVMLLKGRTKESSREFIKQTLPKLLARLDLWDTGPRNRYVSVNRKFKPVPIRIEKSVVRESSPRYEVTWSINVGVVEDETFQFCTCECRSLVDSAYPQLVEMFHREERRRQQGRVEDERRKRFTGTGDKNARRNAQKRNERRMISKNSQAGGHRRKRERNFDANRVSKVPKTSMDRGPTSSGLGLDVSLLIDNLPGDSSGNDIEVISSCKENTEPYQSAQNGGVATTLTAKHHEYYCGDEESMDEGLDEILLGDKDAVGCDDACLLLSMHDDTLENEHQLPYPRGSWDSFGYCDDRLASREPIGGNRQDRVSDILDLSEERLFCDFGAVQVAVSPIISRRCQLLYENVY</sequence>
<dbReference type="PRINTS" id="PR00853">
    <property type="entry name" value="XPGRADSUPER"/>
</dbReference>
<comment type="caution">
    <text evidence="3">The sequence shown here is derived from an EMBL/GenBank/DDBJ whole genome shotgun (WGS) entry which is preliminary data.</text>
</comment>
<dbReference type="SMART" id="SM00484">
    <property type="entry name" value="XPGI"/>
    <property type="match status" value="1"/>
</dbReference>
<dbReference type="EMBL" id="JALLAZ020001766">
    <property type="protein sequence ID" value="KAL3764739.1"/>
    <property type="molecule type" value="Genomic_DNA"/>
</dbReference>
<dbReference type="Proteomes" id="UP001530315">
    <property type="component" value="Unassembled WGS sequence"/>
</dbReference>
<gene>
    <name evidence="3" type="ORF">ACHAW5_011290</name>
</gene>
<evidence type="ECO:0000313" key="3">
    <source>
        <dbReference type="EMBL" id="KAL3764739.1"/>
    </source>
</evidence>
<dbReference type="AlphaFoldDB" id="A0ABD3MLC7"/>
<evidence type="ECO:0000259" key="2">
    <source>
        <dbReference type="SMART" id="SM00484"/>
    </source>
</evidence>
<dbReference type="Pfam" id="PF00867">
    <property type="entry name" value="XPG_I"/>
    <property type="match status" value="1"/>
</dbReference>
<dbReference type="InterPro" id="IPR006084">
    <property type="entry name" value="XPG/Rad2"/>
</dbReference>
<accession>A0ABD3MLC7</accession>
<feature type="region of interest" description="Disordered" evidence="1">
    <location>
        <begin position="518"/>
        <end position="592"/>
    </location>
</feature>
<feature type="domain" description="XPG-I" evidence="2">
    <location>
        <begin position="143"/>
        <end position="217"/>
    </location>
</feature>
<dbReference type="InterPro" id="IPR029060">
    <property type="entry name" value="PIN-like_dom_sf"/>
</dbReference>